<evidence type="ECO:0000313" key="2">
    <source>
        <dbReference type="EMBL" id="SVD14416.1"/>
    </source>
</evidence>
<evidence type="ECO:0000259" key="1">
    <source>
        <dbReference type="Pfam" id="PF13290"/>
    </source>
</evidence>
<reference evidence="2" key="1">
    <citation type="submission" date="2018-05" db="EMBL/GenBank/DDBJ databases">
        <authorList>
            <person name="Lanie J.A."/>
            <person name="Ng W.-L."/>
            <person name="Kazmierczak K.M."/>
            <person name="Andrzejewski T.M."/>
            <person name="Davidsen T.M."/>
            <person name="Wayne K.J."/>
            <person name="Tettelin H."/>
            <person name="Glass J.I."/>
            <person name="Rusch D."/>
            <person name="Podicherti R."/>
            <person name="Tsui H.-C.T."/>
            <person name="Winkler M.E."/>
        </authorList>
    </citation>
    <scope>NUCLEOTIDE SEQUENCE</scope>
</reference>
<protein>
    <recommendedName>
        <fullName evidence="1">GH29D-like beta-sandwich domain-containing protein</fullName>
    </recommendedName>
</protein>
<dbReference type="EMBL" id="UINC01132232">
    <property type="protein sequence ID" value="SVD14416.1"/>
    <property type="molecule type" value="Genomic_DNA"/>
</dbReference>
<feature type="non-terminal residue" evidence="2">
    <location>
        <position position="1"/>
    </location>
</feature>
<gene>
    <name evidence="2" type="ORF">METZ01_LOCUS367270</name>
</gene>
<dbReference type="Gene3D" id="2.60.120.260">
    <property type="entry name" value="Galactose-binding domain-like"/>
    <property type="match status" value="1"/>
</dbReference>
<accession>A0A382SX11</accession>
<feature type="domain" description="GH29D-like beta-sandwich" evidence="1">
    <location>
        <begin position="169"/>
        <end position="230"/>
    </location>
</feature>
<sequence>VFDGDLGFNRQLRTDIGDEMLGRNASAYLRMPFGAENPGNLDTLTLKMKYDDGFVAYLNGTEVARRNAVGEPAWNGAAAEENPRENVLVFEEFDLSGRTDLLREGGNVLAIHGLNLSPDDDDFLLVPELVGFRFSEQLESYLLDPTPGETNAGQALDGFVADTTFSHDRGFYDESFEVEIFSETEGAEIRYTTNNSLPTANSGTRYVGPIRVSSTTTLRAAAFKDGLGPTNTDTQTYIFLDQVINSNVMRRSITQNGVFAPQMRDALTDLPSLCITSPRSINGSSEVLISLEMIDPDGGEGFQEDAG</sequence>
<name>A0A382SX11_9ZZZZ</name>
<dbReference type="Pfam" id="PF13290">
    <property type="entry name" value="CHB_HEX_C_1"/>
    <property type="match status" value="1"/>
</dbReference>
<proteinExistence type="predicted"/>
<dbReference type="AlphaFoldDB" id="A0A382SX11"/>
<organism evidence="2">
    <name type="scientific">marine metagenome</name>
    <dbReference type="NCBI Taxonomy" id="408172"/>
    <lineage>
        <taxon>unclassified sequences</taxon>
        <taxon>metagenomes</taxon>
        <taxon>ecological metagenomes</taxon>
    </lineage>
</organism>
<dbReference type="InterPro" id="IPR059177">
    <property type="entry name" value="GH29D-like_dom"/>
</dbReference>
<feature type="non-terminal residue" evidence="2">
    <location>
        <position position="307"/>
    </location>
</feature>